<organism evidence="1 2">
    <name type="scientific">Auriscalpium vulgare</name>
    <dbReference type="NCBI Taxonomy" id="40419"/>
    <lineage>
        <taxon>Eukaryota</taxon>
        <taxon>Fungi</taxon>
        <taxon>Dikarya</taxon>
        <taxon>Basidiomycota</taxon>
        <taxon>Agaricomycotina</taxon>
        <taxon>Agaricomycetes</taxon>
        <taxon>Russulales</taxon>
        <taxon>Auriscalpiaceae</taxon>
        <taxon>Auriscalpium</taxon>
    </lineage>
</organism>
<accession>A0ACB8RGU9</accession>
<gene>
    <name evidence="1" type="ORF">FA95DRAFT_1584124</name>
</gene>
<protein>
    <submittedName>
        <fullName evidence="1">NAD-binding protein</fullName>
    </submittedName>
</protein>
<name>A0ACB8RGU9_9AGAM</name>
<reference evidence="1" key="2">
    <citation type="journal article" date="2022" name="New Phytol.">
        <title>Evolutionary transition to the ectomycorrhizal habit in the genomes of a hyperdiverse lineage of mushroom-forming fungi.</title>
        <authorList>
            <person name="Looney B."/>
            <person name="Miyauchi S."/>
            <person name="Morin E."/>
            <person name="Drula E."/>
            <person name="Courty P.E."/>
            <person name="Kohler A."/>
            <person name="Kuo A."/>
            <person name="LaButti K."/>
            <person name="Pangilinan J."/>
            <person name="Lipzen A."/>
            <person name="Riley R."/>
            <person name="Andreopoulos W."/>
            <person name="He G."/>
            <person name="Johnson J."/>
            <person name="Nolan M."/>
            <person name="Tritt A."/>
            <person name="Barry K.W."/>
            <person name="Grigoriev I.V."/>
            <person name="Nagy L.G."/>
            <person name="Hibbett D."/>
            <person name="Henrissat B."/>
            <person name="Matheny P.B."/>
            <person name="Labbe J."/>
            <person name="Martin F.M."/>
        </authorList>
    </citation>
    <scope>NUCLEOTIDE SEQUENCE</scope>
    <source>
        <strain evidence="1">FP105234-sp</strain>
    </source>
</reference>
<sequence>MSAYKVIAVAGAGNLGMYIVRELLAAKAAGTIDGVVVLTRYIVPVSYAPEAIDTLTAALASHGVDALVSTLSHKANALSVQPVLARAAHAAGVRLFVPSEFGNPTAQHAGGAGVFGQKGNFQGELKELGLPSAVFYTGPFSDQIFKEFLGWDIENGKVEAGADGNVPVSYTARKDVARFVVYALTTQPPAELEWRTFRIEGDRKTMNELFAAYQVKTGKTLNPRYLPEDELAQTLKKNPGDFARMLQLSWVQHGGTVGRVDELDNGAYAEWNPASVVDLLV</sequence>
<dbReference type="EMBL" id="MU276019">
    <property type="protein sequence ID" value="KAI0043406.1"/>
    <property type="molecule type" value="Genomic_DNA"/>
</dbReference>
<evidence type="ECO:0000313" key="2">
    <source>
        <dbReference type="Proteomes" id="UP000814033"/>
    </source>
</evidence>
<evidence type="ECO:0000313" key="1">
    <source>
        <dbReference type="EMBL" id="KAI0043406.1"/>
    </source>
</evidence>
<reference evidence="1" key="1">
    <citation type="submission" date="2021-02" db="EMBL/GenBank/DDBJ databases">
        <authorList>
            <consortium name="DOE Joint Genome Institute"/>
            <person name="Ahrendt S."/>
            <person name="Looney B.P."/>
            <person name="Miyauchi S."/>
            <person name="Morin E."/>
            <person name="Drula E."/>
            <person name="Courty P.E."/>
            <person name="Chicoki N."/>
            <person name="Fauchery L."/>
            <person name="Kohler A."/>
            <person name="Kuo A."/>
            <person name="Labutti K."/>
            <person name="Pangilinan J."/>
            <person name="Lipzen A."/>
            <person name="Riley R."/>
            <person name="Andreopoulos W."/>
            <person name="He G."/>
            <person name="Johnson J."/>
            <person name="Barry K.W."/>
            <person name="Grigoriev I.V."/>
            <person name="Nagy L."/>
            <person name="Hibbett D."/>
            <person name="Henrissat B."/>
            <person name="Matheny P.B."/>
            <person name="Labbe J."/>
            <person name="Martin F."/>
        </authorList>
    </citation>
    <scope>NUCLEOTIDE SEQUENCE</scope>
    <source>
        <strain evidence="1">FP105234-sp</strain>
    </source>
</reference>
<comment type="caution">
    <text evidence="1">The sequence shown here is derived from an EMBL/GenBank/DDBJ whole genome shotgun (WGS) entry which is preliminary data.</text>
</comment>
<keyword evidence="2" id="KW-1185">Reference proteome</keyword>
<dbReference type="Proteomes" id="UP000814033">
    <property type="component" value="Unassembled WGS sequence"/>
</dbReference>
<proteinExistence type="predicted"/>